<organism evidence="3 4">
    <name type="scientific">Spirodela intermedia</name>
    <name type="common">Intermediate duckweed</name>
    <dbReference type="NCBI Taxonomy" id="51605"/>
    <lineage>
        <taxon>Eukaryota</taxon>
        <taxon>Viridiplantae</taxon>
        <taxon>Streptophyta</taxon>
        <taxon>Embryophyta</taxon>
        <taxon>Tracheophyta</taxon>
        <taxon>Spermatophyta</taxon>
        <taxon>Magnoliopsida</taxon>
        <taxon>Liliopsida</taxon>
        <taxon>Araceae</taxon>
        <taxon>Lemnoideae</taxon>
        <taxon>Spirodela</taxon>
    </lineage>
</organism>
<comment type="similarity">
    <text evidence="1">Belongs to the DP1 family.</text>
</comment>
<evidence type="ECO:0000313" key="3">
    <source>
        <dbReference type="EMBL" id="CAA7404434.1"/>
    </source>
</evidence>
<name>A0A7I8L5D4_SPIIN</name>
<gene>
    <name evidence="3" type="ORF">SI8410_11015112</name>
</gene>
<keyword evidence="1" id="KW-1133">Transmembrane helix</keyword>
<dbReference type="Proteomes" id="UP000663760">
    <property type="component" value="Chromosome 11"/>
</dbReference>
<feature type="transmembrane region" description="Helical" evidence="1">
    <location>
        <begin position="59"/>
        <end position="79"/>
    </location>
</feature>
<dbReference type="EMBL" id="LR746274">
    <property type="protein sequence ID" value="CAA7404434.1"/>
    <property type="molecule type" value="Genomic_DNA"/>
</dbReference>
<feature type="region of interest" description="Disordered" evidence="2">
    <location>
        <begin position="148"/>
        <end position="176"/>
    </location>
</feature>
<dbReference type="Pfam" id="PF03134">
    <property type="entry name" value="TB2_DP1_HVA22"/>
    <property type="match status" value="1"/>
</dbReference>
<evidence type="ECO:0000313" key="4">
    <source>
        <dbReference type="Proteomes" id="UP000663760"/>
    </source>
</evidence>
<dbReference type="InterPro" id="IPR004345">
    <property type="entry name" value="TB2_DP1_HVA22"/>
</dbReference>
<feature type="transmembrane region" description="Helical" evidence="1">
    <location>
        <begin position="6"/>
        <end position="25"/>
    </location>
</feature>
<comment type="subcellular location">
    <subcellularLocation>
        <location evidence="1">Membrane</location>
        <topology evidence="1">Multi-pass membrane protein</topology>
    </subcellularLocation>
</comment>
<proteinExistence type="inferred from homology"/>
<sequence>MLGEFVTWSLVLLLGYVYPAFECFRAIERKEPKVEQLLFWCRYWVIMGLLTALERFGDMFVSWLPMYGEVKLAFVIYLWHPKTEGARHIYREFFFPWLAKHEPHINRKLQEARAKSGDLILFYVKNFTEKGQSLAFDALQYVIRRASGASHSQPKPDPAIDRYRKKSKPRRNVSSK</sequence>
<feature type="compositionally biased region" description="Basic residues" evidence="2">
    <location>
        <begin position="163"/>
        <end position="176"/>
    </location>
</feature>
<dbReference type="PANTHER" id="PTHR12300">
    <property type="entry name" value="HVA22-LIKE PROTEINS"/>
    <property type="match status" value="1"/>
</dbReference>
<evidence type="ECO:0000256" key="1">
    <source>
        <dbReference type="RuleBase" id="RU362006"/>
    </source>
</evidence>
<evidence type="ECO:0000256" key="2">
    <source>
        <dbReference type="SAM" id="MobiDB-lite"/>
    </source>
</evidence>
<dbReference type="OrthoDB" id="434647at2759"/>
<protein>
    <recommendedName>
        <fullName evidence="1">HVA22-like protein</fullName>
    </recommendedName>
</protein>
<keyword evidence="4" id="KW-1185">Reference proteome</keyword>
<keyword evidence="1" id="KW-0812">Transmembrane</keyword>
<reference evidence="3" key="1">
    <citation type="submission" date="2020-02" db="EMBL/GenBank/DDBJ databases">
        <authorList>
            <person name="Scholz U."/>
            <person name="Mascher M."/>
            <person name="Fiebig A."/>
        </authorList>
    </citation>
    <scope>NUCLEOTIDE SEQUENCE</scope>
</reference>
<feature type="transmembrane region" description="Helical" evidence="1">
    <location>
        <begin position="37"/>
        <end position="53"/>
    </location>
</feature>
<accession>A0A7I8L5D4</accession>
<dbReference type="PANTHER" id="PTHR12300:SF188">
    <property type="entry name" value="HVA22-LIKE PROTEIN"/>
    <property type="match status" value="1"/>
</dbReference>
<dbReference type="GO" id="GO:0016020">
    <property type="term" value="C:membrane"/>
    <property type="evidence" value="ECO:0007669"/>
    <property type="project" value="UniProtKB-SubCell"/>
</dbReference>
<keyword evidence="1" id="KW-0472">Membrane</keyword>
<dbReference type="AlphaFoldDB" id="A0A7I8L5D4"/>